<keyword evidence="3" id="KW-1185">Reference proteome</keyword>
<evidence type="ECO:0000313" key="3">
    <source>
        <dbReference type="Proteomes" id="UP001204320"/>
    </source>
</evidence>
<keyword evidence="1" id="KW-1133">Transmembrane helix</keyword>
<dbReference type="Proteomes" id="UP001204320">
    <property type="component" value="Unassembled WGS sequence"/>
</dbReference>
<name>A0ABT1Z7Q7_9ACTN</name>
<keyword evidence="1" id="KW-0472">Membrane</keyword>
<gene>
    <name evidence="2" type="ORF">NVS32_04730</name>
</gene>
<reference evidence="2 3" key="1">
    <citation type="submission" date="2022-08" db="EMBL/GenBank/DDBJ databases">
        <title>Tractidigestivibacter montrealensis type strain KD21.</title>
        <authorList>
            <person name="Diop K."/>
            <person name="Richard C."/>
            <person name="Routy B."/>
        </authorList>
    </citation>
    <scope>NUCLEOTIDE SEQUENCE [LARGE SCALE GENOMIC DNA]</scope>
    <source>
        <strain evidence="2 3">KD21</strain>
    </source>
</reference>
<dbReference type="RefSeq" id="WP_258498919.1">
    <property type="nucleotide sequence ID" value="NZ_JANSKA010000003.1"/>
</dbReference>
<protein>
    <recommendedName>
        <fullName evidence="4">Pilus assembly protein</fullName>
    </recommendedName>
</protein>
<keyword evidence="1" id="KW-0812">Transmembrane</keyword>
<comment type="caution">
    <text evidence="2">The sequence shown here is derived from an EMBL/GenBank/DDBJ whole genome shotgun (WGS) entry which is preliminary data.</text>
</comment>
<evidence type="ECO:0000313" key="2">
    <source>
        <dbReference type="EMBL" id="MCR9036251.1"/>
    </source>
</evidence>
<dbReference type="EMBL" id="JANSKA010000003">
    <property type="protein sequence ID" value="MCR9036251.1"/>
    <property type="molecule type" value="Genomic_DNA"/>
</dbReference>
<organism evidence="2 3">
    <name type="scientific">Tractidigestivibacter montrealensis</name>
    <dbReference type="NCBI Taxonomy" id="2972466"/>
    <lineage>
        <taxon>Bacteria</taxon>
        <taxon>Bacillati</taxon>
        <taxon>Actinomycetota</taxon>
        <taxon>Coriobacteriia</taxon>
        <taxon>Coriobacteriales</taxon>
        <taxon>Atopobiaceae</taxon>
        <taxon>Tractidigestivibacter</taxon>
    </lineage>
</organism>
<evidence type="ECO:0008006" key="4">
    <source>
        <dbReference type="Google" id="ProtNLM"/>
    </source>
</evidence>
<feature type="transmembrane region" description="Helical" evidence="1">
    <location>
        <begin position="29"/>
        <end position="50"/>
    </location>
</feature>
<accession>A0ABT1Z7Q7</accession>
<proteinExistence type="predicted"/>
<sequence length="168" mass="18173">MSGLGVAAAWRRWCHGREGMQSGQMTVELAVLVPVVIVVALIVANLMEFVDACAAFDRLSLDEVIAEGVSPAGEQNVTASVAAVEDAIRAALGREGSCDVEVRTERVSAGEGESLLSVAPLLTRYTCTLVFRPWPRELRLPGITYSAPLELRHERTLVIDRYRPGVVV</sequence>
<evidence type="ECO:0000256" key="1">
    <source>
        <dbReference type="SAM" id="Phobius"/>
    </source>
</evidence>